<keyword evidence="1" id="KW-0175">Coiled coil</keyword>
<sequence>MNGAEHHPERDTEEKEPIDFEWTPELVKIGTSRGDIHPSLGPLEFHKDSAVCKYRPGMKLPDPTDTQECLRWVGLSDKKIVEMEQKFNELHPDYQGPSCGYDEKFKQYAYAYNEITFPKIEEILNMFIRGMHNDHDEFEYTHMGYIKKGIQMGLRPEFAIFCGLHETDPRAIEDPRLFKKTWFTLGPADIMSDTLIPFWMRLREFMVTKLLYEEKAWSDRHGRWLVHEGESIDQAKARVDYREIQRLKEQAIKENEQVLIREKQEREREHAEDMARWAEEDRLEAEMLQQQSDTATRQMD</sequence>
<dbReference type="Proteomes" id="UP000053732">
    <property type="component" value="Unassembled WGS sequence"/>
</dbReference>
<name>A0A0G4P298_PENC3</name>
<dbReference type="EMBL" id="HG793137">
    <property type="protein sequence ID" value="CRL20451.1"/>
    <property type="molecule type" value="Genomic_DNA"/>
</dbReference>
<protein>
    <submittedName>
        <fullName evidence="2">Str. FM013</fullName>
    </submittedName>
</protein>
<gene>
    <name evidence="2" type="ORF">PCAMFM013_S004g000392</name>
</gene>
<organism evidence="2 3">
    <name type="scientific">Penicillium camemberti (strain FM 013)</name>
    <dbReference type="NCBI Taxonomy" id="1429867"/>
    <lineage>
        <taxon>Eukaryota</taxon>
        <taxon>Fungi</taxon>
        <taxon>Dikarya</taxon>
        <taxon>Ascomycota</taxon>
        <taxon>Pezizomycotina</taxon>
        <taxon>Eurotiomycetes</taxon>
        <taxon>Eurotiomycetidae</taxon>
        <taxon>Eurotiales</taxon>
        <taxon>Aspergillaceae</taxon>
        <taxon>Penicillium</taxon>
    </lineage>
</organism>
<keyword evidence="3" id="KW-1185">Reference proteome</keyword>
<dbReference type="AlphaFoldDB" id="A0A0G4P298"/>
<evidence type="ECO:0000313" key="2">
    <source>
        <dbReference type="EMBL" id="CRL20451.1"/>
    </source>
</evidence>
<reference evidence="2 3" key="1">
    <citation type="journal article" date="2014" name="Nat. Commun.">
        <title>Multiple recent horizontal transfers of a large genomic region in cheese making fungi.</title>
        <authorList>
            <person name="Cheeseman K."/>
            <person name="Ropars J."/>
            <person name="Renault P."/>
            <person name="Dupont J."/>
            <person name="Gouzy J."/>
            <person name="Branca A."/>
            <person name="Abraham A.L."/>
            <person name="Ceppi M."/>
            <person name="Conseiller E."/>
            <person name="Debuchy R."/>
            <person name="Malagnac F."/>
            <person name="Goarin A."/>
            <person name="Silar P."/>
            <person name="Lacoste S."/>
            <person name="Sallet E."/>
            <person name="Bensimon A."/>
            <person name="Giraud T."/>
            <person name="Brygoo Y."/>
        </authorList>
    </citation>
    <scope>NUCLEOTIDE SEQUENCE [LARGE SCALE GENOMIC DNA]</scope>
    <source>
        <strain evidence="3">FM 013</strain>
    </source>
</reference>
<proteinExistence type="predicted"/>
<accession>A0A0G4P298</accession>
<evidence type="ECO:0000256" key="1">
    <source>
        <dbReference type="SAM" id="Coils"/>
    </source>
</evidence>
<evidence type="ECO:0000313" key="3">
    <source>
        <dbReference type="Proteomes" id="UP000053732"/>
    </source>
</evidence>
<feature type="coiled-coil region" evidence="1">
    <location>
        <begin position="241"/>
        <end position="298"/>
    </location>
</feature>